<evidence type="ECO:0000313" key="1">
    <source>
        <dbReference type="EMBL" id="MBC3874056.1"/>
    </source>
</evidence>
<proteinExistence type="predicted"/>
<dbReference type="Proteomes" id="UP000624279">
    <property type="component" value="Unassembled WGS sequence"/>
</dbReference>
<gene>
    <name evidence="1" type="ORF">H8K55_10670</name>
</gene>
<protein>
    <submittedName>
        <fullName evidence="1">Uncharacterized protein</fullName>
    </submittedName>
</protein>
<reference evidence="1 2" key="1">
    <citation type="submission" date="2020-08" db="EMBL/GenBank/DDBJ databases">
        <title>Novel species isolated from subtropical streams in China.</title>
        <authorList>
            <person name="Lu H."/>
        </authorList>
    </citation>
    <scope>NUCLEOTIDE SEQUENCE [LARGE SCALE GENOMIC DNA]</scope>
    <source>
        <strain evidence="1 2">LX15W</strain>
    </source>
</reference>
<evidence type="ECO:0000313" key="2">
    <source>
        <dbReference type="Proteomes" id="UP000624279"/>
    </source>
</evidence>
<keyword evidence="2" id="KW-1185">Reference proteome</keyword>
<name>A0ABR6YBV9_9BURK</name>
<comment type="caution">
    <text evidence="1">The sequence shown here is derived from an EMBL/GenBank/DDBJ whole genome shotgun (WGS) entry which is preliminary data.</text>
</comment>
<organism evidence="1 2">
    <name type="scientific">Undibacterium flavidum</name>
    <dbReference type="NCBI Taxonomy" id="2762297"/>
    <lineage>
        <taxon>Bacteria</taxon>
        <taxon>Pseudomonadati</taxon>
        <taxon>Pseudomonadota</taxon>
        <taxon>Betaproteobacteria</taxon>
        <taxon>Burkholderiales</taxon>
        <taxon>Oxalobacteraceae</taxon>
        <taxon>Undibacterium</taxon>
    </lineage>
</organism>
<accession>A0ABR6YBV9</accession>
<sequence>MDAIVTLANQISSHIEKQDCKKAAYCLLDLIEELSKTKPDSDVADKLSELAIQLYSTLASDQGFIGASDELKSAHAKIEHLEVTFISARKWFVDIFEKVNLVTVHPPGAFLRPNSNEARFKRISGNDSYDYFFDALITDIEAHCQFVFDLSLKWSFINGFCYIEKGKLNIYAKARFELLDGHKKHIQDINQVLVEAKPLLLKMRELEICSRRANEEMLKIKSEIFRLTSINF</sequence>
<dbReference type="EMBL" id="JACOGA010000009">
    <property type="protein sequence ID" value="MBC3874056.1"/>
    <property type="molecule type" value="Genomic_DNA"/>
</dbReference>
<dbReference type="RefSeq" id="WP_186942091.1">
    <property type="nucleotide sequence ID" value="NZ_JACOGA010000009.1"/>
</dbReference>